<evidence type="ECO:0000313" key="2">
    <source>
        <dbReference type="EMBL" id="JAD81650.1"/>
    </source>
</evidence>
<organism evidence="2">
    <name type="scientific">Arundo donax</name>
    <name type="common">Giant reed</name>
    <name type="synonym">Donax arundinaceus</name>
    <dbReference type="NCBI Taxonomy" id="35708"/>
    <lineage>
        <taxon>Eukaryota</taxon>
        <taxon>Viridiplantae</taxon>
        <taxon>Streptophyta</taxon>
        <taxon>Embryophyta</taxon>
        <taxon>Tracheophyta</taxon>
        <taxon>Spermatophyta</taxon>
        <taxon>Magnoliopsida</taxon>
        <taxon>Liliopsida</taxon>
        <taxon>Poales</taxon>
        <taxon>Poaceae</taxon>
        <taxon>PACMAD clade</taxon>
        <taxon>Arundinoideae</taxon>
        <taxon>Arundineae</taxon>
        <taxon>Arundo</taxon>
    </lineage>
</organism>
<evidence type="ECO:0000256" key="1">
    <source>
        <dbReference type="SAM" id="MobiDB-lite"/>
    </source>
</evidence>
<proteinExistence type="predicted"/>
<name>A0A0A9D7N3_ARUDO</name>
<protein>
    <submittedName>
        <fullName evidence="2">Uncharacterized protein</fullName>
    </submittedName>
</protein>
<sequence length="62" mass="6850">MLLDQTWSGGKTCSSSSERPHGAGQDGLVTLSKQDRSLGFRIGWSEHHLAMQTKRSISLYSQ</sequence>
<feature type="compositionally biased region" description="Polar residues" evidence="1">
    <location>
        <begin position="1"/>
        <end position="17"/>
    </location>
</feature>
<dbReference type="AlphaFoldDB" id="A0A0A9D7N3"/>
<reference evidence="2" key="2">
    <citation type="journal article" date="2015" name="Data Brief">
        <title>Shoot transcriptome of the giant reed, Arundo donax.</title>
        <authorList>
            <person name="Barrero R.A."/>
            <person name="Guerrero F.D."/>
            <person name="Moolhuijzen P."/>
            <person name="Goolsby J.A."/>
            <person name="Tidwell J."/>
            <person name="Bellgard S.E."/>
            <person name="Bellgard M.I."/>
        </authorList>
    </citation>
    <scope>NUCLEOTIDE SEQUENCE</scope>
    <source>
        <tissue evidence="2">Shoot tissue taken approximately 20 cm above the soil surface</tissue>
    </source>
</reference>
<accession>A0A0A9D7N3</accession>
<feature type="region of interest" description="Disordered" evidence="1">
    <location>
        <begin position="1"/>
        <end position="30"/>
    </location>
</feature>
<reference evidence="2" key="1">
    <citation type="submission" date="2014-09" db="EMBL/GenBank/DDBJ databases">
        <authorList>
            <person name="Magalhaes I.L.F."/>
            <person name="Oliveira U."/>
            <person name="Santos F.R."/>
            <person name="Vidigal T.H.D.A."/>
            <person name="Brescovit A.D."/>
            <person name="Santos A.J."/>
        </authorList>
    </citation>
    <scope>NUCLEOTIDE SEQUENCE</scope>
    <source>
        <tissue evidence="2">Shoot tissue taken approximately 20 cm above the soil surface</tissue>
    </source>
</reference>
<dbReference type="EMBL" id="GBRH01216245">
    <property type="protein sequence ID" value="JAD81650.1"/>
    <property type="molecule type" value="Transcribed_RNA"/>
</dbReference>